<dbReference type="Proteomes" id="UP001168877">
    <property type="component" value="Unassembled WGS sequence"/>
</dbReference>
<reference evidence="1" key="2">
    <citation type="submission" date="2023-06" db="EMBL/GenBank/DDBJ databases">
        <authorList>
            <person name="Swenson N.G."/>
            <person name="Wegrzyn J.L."/>
            <person name="Mcevoy S.L."/>
        </authorList>
    </citation>
    <scope>NUCLEOTIDE SEQUENCE</scope>
    <source>
        <strain evidence="1">NS2018</strain>
        <tissue evidence="1">Leaf</tissue>
    </source>
</reference>
<proteinExistence type="predicted"/>
<keyword evidence="2" id="KW-1185">Reference proteome</keyword>
<comment type="caution">
    <text evidence="1">The sequence shown here is derived from an EMBL/GenBank/DDBJ whole genome shotgun (WGS) entry which is preliminary data.</text>
</comment>
<dbReference type="AlphaFoldDB" id="A0AA39W3A4"/>
<accession>A0AA39W3A4</accession>
<evidence type="ECO:0000313" key="1">
    <source>
        <dbReference type="EMBL" id="KAK0602035.1"/>
    </source>
</evidence>
<name>A0AA39W3A4_ACESA</name>
<dbReference type="EMBL" id="JAUESC010000003">
    <property type="protein sequence ID" value="KAK0602035.1"/>
    <property type="molecule type" value="Genomic_DNA"/>
</dbReference>
<protein>
    <submittedName>
        <fullName evidence="1">Uncharacterized protein</fullName>
    </submittedName>
</protein>
<organism evidence="1 2">
    <name type="scientific">Acer saccharum</name>
    <name type="common">Sugar maple</name>
    <dbReference type="NCBI Taxonomy" id="4024"/>
    <lineage>
        <taxon>Eukaryota</taxon>
        <taxon>Viridiplantae</taxon>
        <taxon>Streptophyta</taxon>
        <taxon>Embryophyta</taxon>
        <taxon>Tracheophyta</taxon>
        <taxon>Spermatophyta</taxon>
        <taxon>Magnoliopsida</taxon>
        <taxon>eudicotyledons</taxon>
        <taxon>Gunneridae</taxon>
        <taxon>Pentapetalae</taxon>
        <taxon>rosids</taxon>
        <taxon>malvids</taxon>
        <taxon>Sapindales</taxon>
        <taxon>Sapindaceae</taxon>
        <taxon>Hippocastanoideae</taxon>
        <taxon>Acereae</taxon>
        <taxon>Acer</taxon>
    </lineage>
</organism>
<gene>
    <name evidence="1" type="ORF">LWI29_029748</name>
</gene>
<sequence length="114" mass="12226">MHMDESFHYKTPVVMPRQGICRQRDSAADLVPHSHLEDAAALPRVQHEVPPPQQDTIAAASAVSAQTKQDTAGALAVGAQSQQDTAGTSAMVHGVSRIVQPLQMLVHILNMTLL</sequence>
<evidence type="ECO:0000313" key="2">
    <source>
        <dbReference type="Proteomes" id="UP001168877"/>
    </source>
</evidence>
<reference evidence="1" key="1">
    <citation type="journal article" date="2022" name="Plant J.">
        <title>Strategies of tolerance reflected in two North American maple genomes.</title>
        <authorList>
            <person name="McEvoy S.L."/>
            <person name="Sezen U.U."/>
            <person name="Trouern-Trend A."/>
            <person name="McMahon S.M."/>
            <person name="Schaberg P.G."/>
            <person name="Yang J."/>
            <person name="Wegrzyn J.L."/>
            <person name="Swenson N.G."/>
        </authorList>
    </citation>
    <scope>NUCLEOTIDE SEQUENCE</scope>
    <source>
        <strain evidence="1">NS2018</strain>
    </source>
</reference>